<dbReference type="Proteomes" id="UP000198814">
    <property type="component" value="Unassembled WGS sequence"/>
</dbReference>
<comment type="subcellular location">
    <subcellularLocation>
        <location evidence="1">Cell membrane</location>
        <topology evidence="1">Multi-pass membrane protein</topology>
    </subcellularLocation>
</comment>
<dbReference type="AlphaFoldDB" id="A0A1H8VE37"/>
<feature type="transmembrane region" description="Helical" evidence="6">
    <location>
        <begin position="474"/>
        <end position="496"/>
    </location>
</feature>
<evidence type="ECO:0000256" key="5">
    <source>
        <dbReference type="ARBA" id="ARBA00023136"/>
    </source>
</evidence>
<dbReference type="GO" id="GO:0005886">
    <property type="term" value="C:plasma membrane"/>
    <property type="evidence" value="ECO:0007669"/>
    <property type="project" value="UniProtKB-SubCell"/>
</dbReference>
<keyword evidence="2" id="KW-1003">Cell membrane</keyword>
<evidence type="ECO:0000256" key="3">
    <source>
        <dbReference type="ARBA" id="ARBA00022692"/>
    </source>
</evidence>
<accession>A0A1H8VE37</accession>
<name>A0A1H8VE37_9PROT</name>
<keyword evidence="5 6" id="KW-0472">Membrane</keyword>
<feature type="transmembrane region" description="Helical" evidence="6">
    <location>
        <begin position="344"/>
        <end position="365"/>
    </location>
</feature>
<feature type="transmembrane region" description="Helical" evidence="6">
    <location>
        <begin position="312"/>
        <end position="332"/>
    </location>
</feature>
<feature type="transmembrane region" description="Helical" evidence="6">
    <location>
        <begin position="186"/>
        <end position="205"/>
    </location>
</feature>
<feature type="transmembrane region" description="Helical" evidence="6">
    <location>
        <begin position="40"/>
        <end position="61"/>
    </location>
</feature>
<protein>
    <submittedName>
        <fullName evidence="7">Na+-driven multidrug efflux pump</fullName>
    </submittedName>
</protein>
<dbReference type="InterPro" id="IPR002797">
    <property type="entry name" value="Polysacc_synth"/>
</dbReference>
<dbReference type="PANTHER" id="PTHR30250">
    <property type="entry name" value="PST FAMILY PREDICTED COLANIC ACID TRANSPORTER"/>
    <property type="match status" value="1"/>
</dbReference>
<gene>
    <name evidence="7" type="ORF">SAMN05216333_1532</name>
</gene>
<keyword evidence="3 6" id="KW-0812">Transmembrane</keyword>
<organism evidence="7 8">
    <name type="scientific">Nitrosomonas oligotropha</name>
    <dbReference type="NCBI Taxonomy" id="42354"/>
    <lineage>
        <taxon>Bacteria</taxon>
        <taxon>Pseudomonadati</taxon>
        <taxon>Pseudomonadota</taxon>
        <taxon>Betaproteobacteria</taxon>
        <taxon>Nitrosomonadales</taxon>
        <taxon>Nitrosomonadaceae</taxon>
        <taxon>Nitrosomonas</taxon>
    </lineage>
</organism>
<dbReference type="Pfam" id="PF01943">
    <property type="entry name" value="Polysacc_synt"/>
    <property type="match status" value="1"/>
</dbReference>
<feature type="transmembrane region" description="Helical" evidence="6">
    <location>
        <begin position="410"/>
        <end position="432"/>
    </location>
</feature>
<evidence type="ECO:0000256" key="6">
    <source>
        <dbReference type="SAM" id="Phobius"/>
    </source>
</evidence>
<evidence type="ECO:0000256" key="1">
    <source>
        <dbReference type="ARBA" id="ARBA00004651"/>
    </source>
</evidence>
<dbReference type="PANTHER" id="PTHR30250:SF26">
    <property type="entry name" value="PSMA PROTEIN"/>
    <property type="match status" value="1"/>
</dbReference>
<sequence length="514" mass="56862">MSVVKQIIRNTFTGWLAVGVRGALALIIVPFLLSRLGKEGFGLVGLLGVIVSMAVVADLGLRSALGRELTEQVARNDRQAFSELASTALVLYLCIACLLGFIGWMLAPWTVEALKVSESLQGDAITMIRLYGTLSILFSFITPVFSAALSSYHRFDVINSVQMISGIISSIALLIIIPVVESPLYGWVGVMLTSEAIVLVLTVVFFHRFCEGAKINIHFLNGKRLIPLFHLGGYLYVIQLAQTLTNTANSIVLSSFMGPVGVALYQPASKISAMFNPIVMTLTEQLYPLTTKFHTTENKEKLQKTFCLGAKYTLLLGSLVSACIFIFAEPVARLWLFDSLGEDYLIVVQVMQAFVIVDLMTYASGTQWPILLGMRKLQFLAILLILTAILNIAVSIYFVGFTTVGVVGVLYGTIISKLIRIVLLSIYVVRLVEIRMLSYLQQSIIGPVWCLLLSGITGTILMQNFSCNSWIELIFMVVVTFMIWIGSCWFIGLNAIERQHILMTVKKIYQKKFS</sequence>
<feature type="transmembrane region" description="Helical" evidence="6">
    <location>
        <begin position="12"/>
        <end position="34"/>
    </location>
</feature>
<dbReference type="EMBL" id="FODO01000053">
    <property type="protein sequence ID" value="SEP13631.1"/>
    <property type="molecule type" value="Genomic_DNA"/>
</dbReference>
<reference evidence="8" key="1">
    <citation type="submission" date="2016-10" db="EMBL/GenBank/DDBJ databases">
        <authorList>
            <person name="Varghese N."/>
            <person name="Submissions S."/>
        </authorList>
    </citation>
    <scope>NUCLEOTIDE SEQUENCE [LARGE SCALE GENOMIC DNA]</scope>
    <source>
        <strain evidence="8">Nm76</strain>
    </source>
</reference>
<feature type="transmembrane region" description="Helical" evidence="6">
    <location>
        <begin position="81"/>
        <end position="107"/>
    </location>
</feature>
<dbReference type="RefSeq" id="WP_176776476.1">
    <property type="nucleotide sequence ID" value="NZ_FNOE01000054.1"/>
</dbReference>
<evidence type="ECO:0000313" key="7">
    <source>
        <dbReference type="EMBL" id="SEP13631.1"/>
    </source>
</evidence>
<evidence type="ECO:0000256" key="4">
    <source>
        <dbReference type="ARBA" id="ARBA00022989"/>
    </source>
</evidence>
<feature type="transmembrane region" description="Helical" evidence="6">
    <location>
        <begin position="161"/>
        <end position="180"/>
    </location>
</feature>
<evidence type="ECO:0000256" key="2">
    <source>
        <dbReference type="ARBA" id="ARBA00022475"/>
    </source>
</evidence>
<feature type="transmembrane region" description="Helical" evidence="6">
    <location>
        <begin position="127"/>
        <end position="149"/>
    </location>
</feature>
<dbReference type="InterPro" id="IPR050833">
    <property type="entry name" value="Poly_Biosynth_Transport"/>
</dbReference>
<keyword evidence="4 6" id="KW-1133">Transmembrane helix</keyword>
<feature type="transmembrane region" description="Helical" evidence="6">
    <location>
        <begin position="377"/>
        <end position="398"/>
    </location>
</feature>
<dbReference type="STRING" id="42354.SAMN05216333_1532"/>
<feature type="transmembrane region" description="Helical" evidence="6">
    <location>
        <begin position="444"/>
        <end position="462"/>
    </location>
</feature>
<proteinExistence type="predicted"/>
<evidence type="ECO:0000313" key="8">
    <source>
        <dbReference type="Proteomes" id="UP000198814"/>
    </source>
</evidence>
<keyword evidence="8" id="KW-1185">Reference proteome</keyword>